<dbReference type="GO" id="GO:0005634">
    <property type="term" value="C:nucleus"/>
    <property type="evidence" value="ECO:0007669"/>
    <property type="project" value="TreeGrafter"/>
</dbReference>
<dbReference type="PIRSF" id="PIRSF010044">
    <property type="entry name" value="UCP010044"/>
    <property type="match status" value="1"/>
</dbReference>
<dbReference type="GO" id="GO:0005829">
    <property type="term" value="C:cytosol"/>
    <property type="evidence" value="ECO:0007669"/>
    <property type="project" value="TreeGrafter"/>
</dbReference>
<keyword evidence="2 4" id="KW-0143">Chaperone</keyword>
<dbReference type="OrthoDB" id="10260712at2759"/>
<protein>
    <recommendedName>
        <fullName evidence="1 4">Proteasome assembly chaperone 2</fullName>
    </recommendedName>
</protein>
<evidence type="ECO:0000256" key="3">
    <source>
        <dbReference type="ARBA" id="ARBA00025745"/>
    </source>
</evidence>
<dbReference type="RefSeq" id="XP_011298228.1">
    <property type="nucleotide sequence ID" value="XM_011299926.1"/>
</dbReference>
<evidence type="ECO:0000313" key="5">
    <source>
        <dbReference type="Proteomes" id="UP000694866"/>
    </source>
</evidence>
<dbReference type="Pfam" id="PF09754">
    <property type="entry name" value="PAC2"/>
    <property type="match status" value="1"/>
</dbReference>
<dbReference type="KEGG" id="fas:105263613"/>
<dbReference type="InterPro" id="IPR038389">
    <property type="entry name" value="PSMG2_sf"/>
</dbReference>
<sequence length="248" mass="27581">MSSEMIKLTSTTDISGCTLVIPAVAVGNVAQLTVDLIISSGKFEKVGHIMTSCFIPIIGGNPYLEKSMELCTSCDIYHNSERKLVVIQLRSPMVKKPNAFFQSVKEFVENHKIAKVVILTSGWAHTRTDVQIQSEPLRYKASPEFLSKFSQQIDSDWTELEKSPNFLGHPEDARIPGGGFAPSLYKFLSHNAIPTAILLRFCSEGDNIPDAVALMNFTSKWISLNGNEIKMPNSWKFLFGKPAPMSFY</sequence>
<dbReference type="Gene3D" id="3.40.50.10900">
    <property type="entry name" value="PAC-like subunit"/>
    <property type="match status" value="2"/>
</dbReference>
<proteinExistence type="inferred from homology"/>
<organism evidence="5 6">
    <name type="scientific">Fopius arisanus</name>
    <dbReference type="NCBI Taxonomy" id="64838"/>
    <lineage>
        <taxon>Eukaryota</taxon>
        <taxon>Metazoa</taxon>
        <taxon>Ecdysozoa</taxon>
        <taxon>Arthropoda</taxon>
        <taxon>Hexapoda</taxon>
        <taxon>Insecta</taxon>
        <taxon>Pterygota</taxon>
        <taxon>Neoptera</taxon>
        <taxon>Endopterygota</taxon>
        <taxon>Hymenoptera</taxon>
        <taxon>Apocrita</taxon>
        <taxon>Ichneumonoidea</taxon>
        <taxon>Braconidae</taxon>
        <taxon>Opiinae</taxon>
        <taxon>Fopius</taxon>
    </lineage>
</organism>
<evidence type="ECO:0000256" key="2">
    <source>
        <dbReference type="ARBA" id="ARBA00023186"/>
    </source>
</evidence>
<dbReference type="Proteomes" id="UP000694866">
    <property type="component" value="Unplaced"/>
</dbReference>
<comment type="subunit">
    <text evidence="4">Forms a heterodimer with PSMG1.</text>
</comment>
<comment type="function">
    <text evidence="4">Chaperone protein which promotes assembly of the 20S proteasome as part of a heterodimer with PSMG1.</text>
</comment>
<dbReference type="GO" id="GO:0000502">
    <property type="term" value="C:proteasome complex"/>
    <property type="evidence" value="ECO:0007669"/>
    <property type="project" value="UniProtKB-KW"/>
</dbReference>
<keyword evidence="6" id="KW-0647">Proteasome</keyword>
<evidence type="ECO:0000256" key="1">
    <source>
        <dbReference type="ARBA" id="ARBA00019186"/>
    </source>
</evidence>
<comment type="similarity">
    <text evidence="3 4">Belongs to the PSMG2 family.</text>
</comment>
<keyword evidence="5" id="KW-1185">Reference proteome</keyword>
<dbReference type="GO" id="GO:0043248">
    <property type="term" value="P:proteasome assembly"/>
    <property type="evidence" value="ECO:0007669"/>
    <property type="project" value="TreeGrafter"/>
</dbReference>
<dbReference type="PANTHER" id="PTHR12970">
    <property type="entry name" value="PROTEASOME ASSEMBLY CHAPERONE 2"/>
    <property type="match status" value="1"/>
</dbReference>
<reference evidence="6" key="1">
    <citation type="submission" date="2025-08" db="UniProtKB">
        <authorList>
            <consortium name="RefSeq"/>
        </authorList>
    </citation>
    <scope>IDENTIFICATION</scope>
    <source>
        <strain evidence="6">USDA-PBARC FA_bdor</strain>
        <tissue evidence="6">Whole organism</tissue>
    </source>
</reference>
<accession>A0A9R1SW39</accession>
<dbReference type="InterPro" id="IPR019151">
    <property type="entry name" value="Proteasome_assmbl_chaperone_2"/>
</dbReference>
<name>A0A9R1SW39_9HYME</name>
<dbReference type="PANTHER" id="PTHR12970:SF1">
    <property type="entry name" value="PROTEASOME ASSEMBLY CHAPERONE 2"/>
    <property type="match status" value="1"/>
</dbReference>
<evidence type="ECO:0000256" key="4">
    <source>
        <dbReference type="PIRNR" id="PIRNR010044"/>
    </source>
</evidence>
<dbReference type="AlphaFoldDB" id="A0A9R1SW39"/>
<dbReference type="GeneID" id="105263613"/>
<gene>
    <name evidence="6" type="primary">LOC105263613</name>
</gene>
<dbReference type="InterPro" id="IPR016562">
    <property type="entry name" value="Proteasome_assmbl_chp_2_euk"/>
</dbReference>
<evidence type="ECO:0000313" key="6">
    <source>
        <dbReference type="RefSeq" id="XP_011298228.1"/>
    </source>
</evidence>